<evidence type="ECO:0000313" key="2">
    <source>
        <dbReference type="Proteomes" id="UP001628091"/>
    </source>
</evidence>
<gene>
    <name evidence="1" type="ORF">PPNSA23_44900</name>
</gene>
<dbReference type="Proteomes" id="UP001628091">
    <property type="component" value="Unassembled WGS sequence"/>
</dbReference>
<reference evidence="1 2" key="1">
    <citation type="submission" date="2024-10" db="EMBL/GenBank/DDBJ databases">
        <title>Isolation, draft genome sequencing and identification of Phyllobacterium sp. NSA23, isolated from leaf soil.</title>
        <authorList>
            <person name="Akita H."/>
        </authorList>
    </citation>
    <scope>NUCLEOTIDE SEQUENCE [LARGE SCALE GENOMIC DNA]</scope>
    <source>
        <strain evidence="1 2">NSA23</strain>
    </source>
</reference>
<organism evidence="1 2">
    <name type="scientific">Phyllobacterium phragmitis</name>
    <dbReference type="NCBI Taxonomy" id="2670329"/>
    <lineage>
        <taxon>Bacteria</taxon>
        <taxon>Pseudomonadati</taxon>
        <taxon>Pseudomonadota</taxon>
        <taxon>Alphaproteobacteria</taxon>
        <taxon>Hyphomicrobiales</taxon>
        <taxon>Phyllobacteriaceae</taxon>
        <taxon>Phyllobacterium</taxon>
    </lineage>
</organism>
<protein>
    <submittedName>
        <fullName evidence="1">Uncharacterized protein</fullName>
    </submittedName>
</protein>
<comment type="caution">
    <text evidence="1">The sequence shown here is derived from an EMBL/GenBank/DDBJ whole genome shotgun (WGS) entry which is preliminary data.</text>
</comment>
<dbReference type="EMBL" id="BAAFZP010000002">
    <property type="protein sequence ID" value="GAB1584547.1"/>
    <property type="molecule type" value="Genomic_DNA"/>
</dbReference>
<name>A0ABQ0H6J3_9HYPH</name>
<keyword evidence="2" id="KW-1185">Reference proteome</keyword>
<evidence type="ECO:0000313" key="1">
    <source>
        <dbReference type="EMBL" id="GAB1584547.1"/>
    </source>
</evidence>
<proteinExistence type="predicted"/>
<accession>A0ABQ0H6J3</accession>
<sequence length="60" mass="6749">MACLGGVKIPVLLKRLWSRHARAFSISDGAVVISPRMRDSDPHSECSEGYLKLSWSHLPW</sequence>